<gene>
    <name evidence="4" type="ORF">PCANC_00060</name>
    <name evidence="3" type="ORF">PCANC_06333</name>
</gene>
<feature type="compositionally biased region" description="Polar residues" evidence="1">
    <location>
        <begin position="212"/>
        <end position="222"/>
    </location>
</feature>
<dbReference type="EMBL" id="PGCJ01000002">
    <property type="protein sequence ID" value="PLW58588.1"/>
    <property type="molecule type" value="Genomic_DNA"/>
</dbReference>
<feature type="region of interest" description="Disordered" evidence="1">
    <location>
        <begin position="1"/>
        <end position="57"/>
    </location>
</feature>
<evidence type="ECO:0000313" key="5">
    <source>
        <dbReference type="Proteomes" id="UP000235388"/>
    </source>
</evidence>
<evidence type="ECO:0000313" key="3">
    <source>
        <dbReference type="EMBL" id="PLW19431.1"/>
    </source>
</evidence>
<dbReference type="AlphaFoldDB" id="A0A2N5T1P7"/>
<keyword evidence="2" id="KW-0812">Transmembrane</keyword>
<keyword evidence="5" id="KW-1185">Reference proteome</keyword>
<accession>A0A2N5T1P7</accession>
<feature type="transmembrane region" description="Helical" evidence="2">
    <location>
        <begin position="241"/>
        <end position="267"/>
    </location>
</feature>
<keyword evidence="2" id="KW-0472">Membrane</keyword>
<proteinExistence type="predicted"/>
<evidence type="ECO:0000256" key="2">
    <source>
        <dbReference type="SAM" id="Phobius"/>
    </source>
</evidence>
<evidence type="ECO:0000313" key="4">
    <source>
        <dbReference type="EMBL" id="PLW58588.1"/>
    </source>
</evidence>
<feature type="region of interest" description="Disordered" evidence="1">
    <location>
        <begin position="138"/>
        <end position="222"/>
    </location>
</feature>
<name>A0A2N5T1P7_9BASI</name>
<protein>
    <submittedName>
        <fullName evidence="3">Uncharacterized protein</fullName>
    </submittedName>
</protein>
<dbReference type="OrthoDB" id="2503185at2759"/>
<feature type="compositionally biased region" description="Polar residues" evidence="1">
    <location>
        <begin position="155"/>
        <end position="164"/>
    </location>
</feature>
<feature type="compositionally biased region" description="Polar residues" evidence="1">
    <location>
        <begin position="178"/>
        <end position="187"/>
    </location>
</feature>
<dbReference type="Proteomes" id="UP000235388">
    <property type="component" value="Unassembled WGS sequence"/>
</dbReference>
<evidence type="ECO:0000256" key="1">
    <source>
        <dbReference type="SAM" id="MobiDB-lite"/>
    </source>
</evidence>
<feature type="compositionally biased region" description="Basic and acidic residues" evidence="1">
    <location>
        <begin position="138"/>
        <end position="154"/>
    </location>
</feature>
<sequence length="324" mass="35726">MASQIEQVYKPTDTAKNHPALSSVPSVPGPELDSKHYQHEPLLPEPPLFSPPISNTTFDDTNLDLDLSIGVNQSHSSSTEDVTDDQSHHDISASVNEPRTPESIAPSLDYVPFITHDSLSVDHLDHPPEIIAKAHIPQPDEEHDHSEKTSHHVNDQSATSTSEEPLSFKAADSHQEQPIESQENQPESLIASKVEEPASQQLPPQPKEVKQTTKNPVTATKSSTSMSVDDWLDISRTEFQFAIGLFAIPWSSLVLFTRSINMFWSLVFTQPLVQPISGVLPSIVAPSLLYASLVALLISSAAEINCRKTRLSSKSRQRKDKIDE</sequence>
<dbReference type="EMBL" id="PGCJ01000813">
    <property type="protein sequence ID" value="PLW19431.1"/>
    <property type="molecule type" value="Genomic_DNA"/>
</dbReference>
<reference evidence="3 5" key="1">
    <citation type="submission" date="2017-11" db="EMBL/GenBank/DDBJ databases">
        <title>De novo assembly and phasing of dikaryotic genomes from two isolates of Puccinia coronata f. sp. avenae, the causal agent of oat crown rust.</title>
        <authorList>
            <person name="Miller M.E."/>
            <person name="Zhang Y."/>
            <person name="Omidvar V."/>
            <person name="Sperschneider J."/>
            <person name="Schwessinger B."/>
            <person name="Raley C."/>
            <person name="Palmer J.M."/>
            <person name="Garnica D."/>
            <person name="Upadhyaya N."/>
            <person name="Rathjen J."/>
            <person name="Taylor J.M."/>
            <person name="Park R.F."/>
            <person name="Dodds P.N."/>
            <person name="Hirsch C.D."/>
            <person name="Kianian S.F."/>
            <person name="Figueroa M."/>
        </authorList>
    </citation>
    <scope>NUCLEOTIDE SEQUENCE [LARGE SCALE GENOMIC DNA]</scope>
    <source>
        <strain evidence="3">12NC29</strain>
    </source>
</reference>
<feature type="region of interest" description="Disordered" evidence="1">
    <location>
        <begin position="73"/>
        <end position="104"/>
    </location>
</feature>
<keyword evidence="2" id="KW-1133">Transmembrane helix</keyword>
<feature type="transmembrane region" description="Helical" evidence="2">
    <location>
        <begin position="287"/>
        <end position="306"/>
    </location>
</feature>
<comment type="caution">
    <text evidence="3">The sequence shown here is derived from an EMBL/GenBank/DDBJ whole genome shotgun (WGS) entry which is preliminary data.</text>
</comment>
<organism evidence="3 5">
    <name type="scientific">Puccinia coronata f. sp. avenae</name>
    <dbReference type="NCBI Taxonomy" id="200324"/>
    <lineage>
        <taxon>Eukaryota</taxon>
        <taxon>Fungi</taxon>
        <taxon>Dikarya</taxon>
        <taxon>Basidiomycota</taxon>
        <taxon>Pucciniomycotina</taxon>
        <taxon>Pucciniomycetes</taxon>
        <taxon>Pucciniales</taxon>
        <taxon>Pucciniaceae</taxon>
        <taxon>Puccinia</taxon>
    </lineage>
</organism>